<reference evidence="1" key="1">
    <citation type="submission" date="2021-12" db="EMBL/GenBank/DDBJ databases">
        <authorList>
            <person name="Zaccaron A."/>
            <person name="Stergiopoulos I."/>
        </authorList>
    </citation>
    <scope>NUCLEOTIDE SEQUENCE</scope>
    <source>
        <strain evidence="1">Race5_Kim</strain>
    </source>
</reference>
<name>A0A9Q8P7N4_PASFU</name>
<proteinExistence type="predicted"/>
<protein>
    <submittedName>
        <fullName evidence="1">Uncharacterized protein</fullName>
    </submittedName>
</protein>
<accession>A0A9Q8P7N4</accession>
<sequence length="336" mass="37493">MPLRDVLSLPRELRDMIYDFALAPTARDIHLKNSKGVPYTYHTYDRSLKALSLNRATRLEVKQALTRTETFILVTMNGCDVLSMFAELTGRAVTYDLKGAALFRGQNYHSLRVDIKMPLDDNGKRVNEESGTREAYSMVLRVQELPTFCRALQWILYMQTDRVGALVRAMDGQGLAVPSSGPVDTKIKFKLIPRADKPITKSLEKTLLEPFMNCIGLHQTVTVFGASSELASTLAPRMCPSSPNLEAVAWTMLPAEAAVYEKVIGLYKQGAYHELIGMFGVVSYCWTAGILNFVPDNMFGLWAQPVLRTNAILLDIAAMAMTSHFHLHGARGTLDW</sequence>
<evidence type="ECO:0000313" key="2">
    <source>
        <dbReference type="Proteomes" id="UP000756132"/>
    </source>
</evidence>
<keyword evidence="2" id="KW-1185">Reference proteome</keyword>
<gene>
    <name evidence="1" type="ORF">CLAFUR5_05221</name>
</gene>
<dbReference type="AlphaFoldDB" id="A0A9Q8P7N4"/>
<dbReference type="KEGG" id="ffu:CLAFUR5_05221"/>
<reference evidence="1" key="2">
    <citation type="journal article" date="2022" name="Microb. Genom.">
        <title>A chromosome-scale genome assembly of the tomato pathogen Cladosporium fulvum reveals a compartmentalized genome architecture and the presence of a dispensable chromosome.</title>
        <authorList>
            <person name="Zaccaron A.Z."/>
            <person name="Chen L.H."/>
            <person name="Samaras A."/>
            <person name="Stergiopoulos I."/>
        </authorList>
    </citation>
    <scope>NUCLEOTIDE SEQUENCE</scope>
    <source>
        <strain evidence="1">Race5_Kim</strain>
    </source>
</reference>
<dbReference type="GeneID" id="71985099"/>
<evidence type="ECO:0000313" key="1">
    <source>
        <dbReference type="EMBL" id="UJO16335.1"/>
    </source>
</evidence>
<dbReference type="EMBL" id="CP090166">
    <property type="protein sequence ID" value="UJO16335.1"/>
    <property type="molecule type" value="Genomic_DNA"/>
</dbReference>
<dbReference type="RefSeq" id="XP_047760701.1">
    <property type="nucleotide sequence ID" value="XM_047904369.1"/>
</dbReference>
<dbReference type="Proteomes" id="UP000756132">
    <property type="component" value="Chromosome 4"/>
</dbReference>
<organism evidence="1 2">
    <name type="scientific">Passalora fulva</name>
    <name type="common">Tomato leaf mold</name>
    <name type="synonym">Cladosporium fulvum</name>
    <dbReference type="NCBI Taxonomy" id="5499"/>
    <lineage>
        <taxon>Eukaryota</taxon>
        <taxon>Fungi</taxon>
        <taxon>Dikarya</taxon>
        <taxon>Ascomycota</taxon>
        <taxon>Pezizomycotina</taxon>
        <taxon>Dothideomycetes</taxon>
        <taxon>Dothideomycetidae</taxon>
        <taxon>Mycosphaerellales</taxon>
        <taxon>Mycosphaerellaceae</taxon>
        <taxon>Fulvia</taxon>
    </lineage>
</organism>